<organism evidence="2 4">
    <name type="scientific">Plasmodiophora brassicae</name>
    <name type="common">Clubroot disease agent</name>
    <dbReference type="NCBI Taxonomy" id="37360"/>
    <lineage>
        <taxon>Eukaryota</taxon>
        <taxon>Sar</taxon>
        <taxon>Rhizaria</taxon>
        <taxon>Endomyxa</taxon>
        <taxon>Phytomyxea</taxon>
        <taxon>Plasmodiophorida</taxon>
        <taxon>Plasmodiophoridae</taxon>
        <taxon>Plasmodiophora</taxon>
    </lineage>
</organism>
<keyword evidence="3" id="KW-0496">Mitochondrion</keyword>
<evidence type="ECO:0000313" key="4">
    <source>
        <dbReference type="Proteomes" id="UP000039324"/>
    </source>
</evidence>
<name>A0A0G4IXE5_PLABS</name>
<evidence type="ECO:0000313" key="2">
    <source>
        <dbReference type="EMBL" id="CEP00000.1"/>
    </source>
</evidence>
<evidence type="ECO:0000256" key="1">
    <source>
        <dbReference type="SAM" id="MobiDB-lite"/>
    </source>
</evidence>
<keyword evidence="4" id="KW-1185">Reference proteome</keyword>
<evidence type="ECO:0000313" key="3">
    <source>
        <dbReference type="EMBL" id="SPQ99038.1"/>
    </source>
</evidence>
<dbReference type="EMBL" id="CDSF01000096">
    <property type="protein sequence ID" value="CEP00000.1"/>
    <property type="molecule type" value="Genomic_DNA"/>
</dbReference>
<geneLocation type="mitochondrion" evidence="3"/>
<gene>
    <name evidence="2" type="ORF">PBRA_007734</name>
    <name evidence="3" type="ORF">PLBR_LOCUS6253</name>
</gene>
<proteinExistence type="predicted"/>
<dbReference type="AlphaFoldDB" id="A0A0G4IXE5"/>
<protein>
    <submittedName>
        <fullName evidence="2">Uncharacterized protein</fullName>
    </submittedName>
</protein>
<dbReference type="Proteomes" id="UP000039324">
    <property type="component" value="Unassembled WGS sequence"/>
</dbReference>
<dbReference type="EMBL" id="OVEO01000011">
    <property type="protein sequence ID" value="SPQ99038.1"/>
    <property type="molecule type" value="Genomic_DNA"/>
</dbReference>
<sequence length="88" mass="9640">MSRNPSPSVTFALDDLEREAALLQDVRGMLHDQLSALEEDERRLRTILSPLGPGPAGQQPRSPQGMPASELHAVRSLIDTILAERKAN</sequence>
<accession>A0A0G4IXE5</accession>
<feature type="region of interest" description="Disordered" evidence="1">
    <location>
        <begin position="48"/>
        <end position="67"/>
    </location>
</feature>
<evidence type="ECO:0000313" key="5">
    <source>
        <dbReference type="Proteomes" id="UP000290189"/>
    </source>
</evidence>
<dbReference type="Proteomes" id="UP000290189">
    <property type="component" value="Unassembled WGS sequence"/>
</dbReference>
<reference evidence="2 4" key="1">
    <citation type="submission" date="2015-02" db="EMBL/GenBank/DDBJ databases">
        <authorList>
            <person name="Chooi Y.-H."/>
        </authorList>
    </citation>
    <scope>NUCLEOTIDE SEQUENCE [LARGE SCALE GENOMIC DNA]</scope>
    <source>
        <strain evidence="2">E3</strain>
    </source>
</reference>
<reference evidence="3 5" key="2">
    <citation type="submission" date="2018-03" db="EMBL/GenBank/DDBJ databases">
        <authorList>
            <person name="Fogelqvist J."/>
        </authorList>
    </citation>
    <scope>NUCLEOTIDE SEQUENCE [LARGE SCALE GENOMIC DNA]</scope>
</reference>